<dbReference type="Gene3D" id="2.130.10.10">
    <property type="entry name" value="YVTN repeat-like/Quinoprotein amine dehydrogenase"/>
    <property type="match status" value="1"/>
</dbReference>
<dbReference type="KEGG" id="emv:HQR01_12370"/>
<dbReference type="RefSeq" id="WP_173215156.1">
    <property type="nucleotide sequence ID" value="NZ_CP053921.1"/>
</dbReference>
<name>A0A7D4AUP5_9SPHN</name>
<organism evidence="5 6">
    <name type="scientific">Erythrobacter mangrovi</name>
    <dbReference type="NCBI Taxonomy" id="2739433"/>
    <lineage>
        <taxon>Bacteria</taxon>
        <taxon>Pseudomonadati</taxon>
        <taxon>Pseudomonadota</taxon>
        <taxon>Alphaproteobacteria</taxon>
        <taxon>Sphingomonadales</taxon>
        <taxon>Erythrobacteraceae</taxon>
        <taxon>Erythrobacter/Porphyrobacter group</taxon>
        <taxon>Erythrobacter</taxon>
    </lineage>
</organism>
<dbReference type="Pfam" id="PF00326">
    <property type="entry name" value="Peptidase_S9"/>
    <property type="match status" value="1"/>
</dbReference>
<dbReference type="PANTHER" id="PTHR42776">
    <property type="entry name" value="SERINE PEPTIDASE S9 FAMILY MEMBER"/>
    <property type="match status" value="1"/>
</dbReference>
<dbReference type="AlphaFoldDB" id="A0A7D4AUP5"/>
<proteinExistence type="predicted"/>
<dbReference type="InterPro" id="IPR011042">
    <property type="entry name" value="6-blade_b-propeller_TolB-like"/>
</dbReference>
<sequence>MSFRLFLSGWLLLALAVPAIAAPTRPMTADDVLRLETVSSVEISPDGSTVIVTTARMPDVLRGEPNGPFKRRLRHAAGPDDLRDLLPPGMSVTSLGFSPDGQVISFLWAAEGERLAVWGVPRAGGTYRKLAEIGDGNVLAYAWAADGSTLWLIASAAVDRQRELLNQVGFDAVVHEEEPQLNRLFSVRVGDTPDPAPREVAVPGYISALKLLPDGRTAILLSAPSPLVDDSYTSRRALVIDLASGEILRELPTPTKLGDVELSPDGRQLAMIGGIDSSDPDATTLQLADVSTGTLVALNAGAAEAAIDSEWLEDGRLAVIIHEGVHSVLRIYDGTRAAREIDGGDLVLAEIKTGGGRIFVEGSNAHHPNEMFELRDGKFLRWTHHNAWLDELAFGRQRVFRYKARDGQKIEGILIEPVGGIPAGGAPLIIDVHGGPEQHETGGWNTGYSAPGQVAAGRGYAVFLPNYRGSTGYGIDFARQHQGRYTDPEFTDLVDAKRALVAAGIADPQRVGMTGGSYGGYATAWAATAQSEEFVAGVMFVGISNQVSKFGTTDIPHEMRNVHALAWPWDDWQGMLEISPIYYTDRAKTPLLIMHGTEDERVPPGQALELYRAIKVRQPETPLRLVFYPGEGHGNSRAAARYDYNLRMIQWFDAYLKTGDRKAPLPSPSLGLVATPAARPNEPAQPQAIADDTQLP</sequence>
<dbReference type="Proteomes" id="UP000504693">
    <property type="component" value="Chromosome"/>
</dbReference>
<evidence type="ECO:0000313" key="5">
    <source>
        <dbReference type="EMBL" id="QKG72097.1"/>
    </source>
</evidence>
<evidence type="ECO:0000256" key="2">
    <source>
        <dbReference type="SAM" id="MobiDB-lite"/>
    </source>
</evidence>
<evidence type="ECO:0000256" key="3">
    <source>
        <dbReference type="SAM" id="SignalP"/>
    </source>
</evidence>
<keyword evidence="6" id="KW-1185">Reference proteome</keyword>
<evidence type="ECO:0000259" key="4">
    <source>
        <dbReference type="Pfam" id="PF00326"/>
    </source>
</evidence>
<dbReference type="InterPro" id="IPR001375">
    <property type="entry name" value="Peptidase_S9_cat"/>
</dbReference>
<dbReference type="GO" id="GO:0004252">
    <property type="term" value="F:serine-type endopeptidase activity"/>
    <property type="evidence" value="ECO:0007669"/>
    <property type="project" value="TreeGrafter"/>
</dbReference>
<dbReference type="InterPro" id="IPR029058">
    <property type="entry name" value="AB_hydrolase_fold"/>
</dbReference>
<gene>
    <name evidence="5" type="ORF">HQR01_12370</name>
</gene>
<protein>
    <submittedName>
        <fullName evidence="5">S9 family peptidase</fullName>
    </submittedName>
</protein>
<feature type="chain" id="PRO_5028969005" evidence="3">
    <location>
        <begin position="22"/>
        <end position="696"/>
    </location>
</feature>
<dbReference type="EMBL" id="CP053921">
    <property type="protein sequence ID" value="QKG72097.1"/>
    <property type="molecule type" value="Genomic_DNA"/>
</dbReference>
<accession>A0A7D4AUP5</accession>
<feature type="domain" description="Peptidase S9 prolyl oligopeptidase catalytic" evidence="4">
    <location>
        <begin position="453"/>
        <end position="657"/>
    </location>
</feature>
<feature type="region of interest" description="Disordered" evidence="2">
    <location>
        <begin position="666"/>
        <end position="696"/>
    </location>
</feature>
<evidence type="ECO:0000256" key="1">
    <source>
        <dbReference type="ARBA" id="ARBA00022801"/>
    </source>
</evidence>
<dbReference type="SUPFAM" id="SSF53474">
    <property type="entry name" value="alpha/beta-Hydrolases"/>
    <property type="match status" value="1"/>
</dbReference>
<dbReference type="PANTHER" id="PTHR42776:SF27">
    <property type="entry name" value="DIPEPTIDYL PEPTIDASE FAMILY MEMBER 6"/>
    <property type="match status" value="1"/>
</dbReference>
<evidence type="ECO:0000313" key="6">
    <source>
        <dbReference type="Proteomes" id="UP000504693"/>
    </source>
</evidence>
<keyword evidence="1" id="KW-0378">Hydrolase</keyword>
<keyword evidence="3" id="KW-0732">Signal</keyword>
<dbReference type="SUPFAM" id="SSF82171">
    <property type="entry name" value="DPP6 N-terminal domain-like"/>
    <property type="match status" value="1"/>
</dbReference>
<dbReference type="Gene3D" id="2.120.10.30">
    <property type="entry name" value="TolB, C-terminal domain"/>
    <property type="match status" value="1"/>
</dbReference>
<reference evidence="5 6" key="1">
    <citation type="submission" date="2020-05" db="EMBL/GenBank/DDBJ databases">
        <title>Erythrobacter mangrovi sp. nov., isolated from rhizosphere soil of mangrove plant (Kandelia candel).</title>
        <authorList>
            <person name="Ye Y.H."/>
        </authorList>
    </citation>
    <scope>NUCLEOTIDE SEQUENCE [LARGE SCALE GENOMIC DNA]</scope>
    <source>
        <strain evidence="5 6">EB310</strain>
    </source>
</reference>
<dbReference type="InterPro" id="IPR015943">
    <property type="entry name" value="WD40/YVTN_repeat-like_dom_sf"/>
</dbReference>
<dbReference type="GO" id="GO:0006508">
    <property type="term" value="P:proteolysis"/>
    <property type="evidence" value="ECO:0007669"/>
    <property type="project" value="InterPro"/>
</dbReference>
<dbReference type="Gene3D" id="3.40.50.1820">
    <property type="entry name" value="alpha/beta hydrolase"/>
    <property type="match status" value="1"/>
</dbReference>
<feature type="signal peptide" evidence="3">
    <location>
        <begin position="1"/>
        <end position="21"/>
    </location>
</feature>